<evidence type="ECO:0000256" key="7">
    <source>
        <dbReference type="ARBA" id="ARBA00022679"/>
    </source>
</evidence>
<evidence type="ECO:0000256" key="1">
    <source>
        <dbReference type="ARBA" id="ARBA00002274"/>
    </source>
</evidence>
<dbReference type="OrthoDB" id="9766423at2"/>
<evidence type="ECO:0000313" key="15">
    <source>
        <dbReference type="Proteomes" id="UP000282957"/>
    </source>
</evidence>
<comment type="function">
    <text evidence="1 13">Transfers the gamma-phosphate of ATP to the 4'-position of a tetraacyldisaccharide 1-phosphate intermediate (termed DS-1-P) to form tetraacyldisaccharide 1,4'-bis-phosphate (lipid IVA).</text>
</comment>
<accession>A0A437LVY8</accession>
<dbReference type="GO" id="GO:0005886">
    <property type="term" value="C:plasma membrane"/>
    <property type="evidence" value="ECO:0007669"/>
    <property type="project" value="TreeGrafter"/>
</dbReference>
<keyword evidence="15" id="KW-1185">Reference proteome</keyword>
<keyword evidence="6 13" id="KW-0441">Lipid A biosynthesis</keyword>
<dbReference type="HAMAP" id="MF_00409">
    <property type="entry name" value="LpxK"/>
    <property type="match status" value="1"/>
</dbReference>
<keyword evidence="11 13" id="KW-0443">Lipid metabolism</keyword>
<keyword evidence="10 13" id="KW-0067">ATP-binding</keyword>
<feature type="binding site" evidence="13">
    <location>
        <begin position="51"/>
        <end position="58"/>
    </location>
    <ligand>
        <name>ATP</name>
        <dbReference type="ChEBI" id="CHEBI:30616"/>
    </ligand>
</feature>
<evidence type="ECO:0000256" key="13">
    <source>
        <dbReference type="HAMAP-Rule" id="MF_00409"/>
    </source>
</evidence>
<dbReference type="PANTHER" id="PTHR42724">
    <property type="entry name" value="TETRAACYLDISACCHARIDE 4'-KINASE"/>
    <property type="match status" value="1"/>
</dbReference>
<name>A0A437LVY8_9PROT</name>
<evidence type="ECO:0000256" key="11">
    <source>
        <dbReference type="ARBA" id="ARBA00023098"/>
    </source>
</evidence>
<evidence type="ECO:0000256" key="8">
    <source>
        <dbReference type="ARBA" id="ARBA00022741"/>
    </source>
</evidence>
<keyword evidence="9 13" id="KW-0418">Kinase</keyword>
<dbReference type="EC" id="2.7.1.130" evidence="3 13"/>
<dbReference type="GO" id="GO:0009245">
    <property type="term" value="P:lipid A biosynthetic process"/>
    <property type="evidence" value="ECO:0007669"/>
    <property type="project" value="UniProtKB-UniRule"/>
</dbReference>
<comment type="pathway">
    <text evidence="2 13">Glycolipid biosynthesis; lipid IV(A) biosynthesis; lipid IV(A) from (3R)-3-hydroxytetradecanoyl-[acyl-carrier-protein] and UDP-N-acetyl-alpha-D-glucosamine: step 6/6.</text>
</comment>
<evidence type="ECO:0000256" key="3">
    <source>
        <dbReference type="ARBA" id="ARBA00012071"/>
    </source>
</evidence>
<dbReference type="PANTHER" id="PTHR42724:SF1">
    <property type="entry name" value="TETRAACYLDISACCHARIDE 4'-KINASE, MITOCHONDRIAL-RELATED"/>
    <property type="match status" value="1"/>
</dbReference>
<dbReference type="NCBIfam" id="TIGR00682">
    <property type="entry name" value="lpxK"/>
    <property type="match status" value="1"/>
</dbReference>
<evidence type="ECO:0000256" key="5">
    <source>
        <dbReference type="ARBA" id="ARBA00022516"/>
    </source>
</evidence>
<evidence type="ECO:0000256" key="6">
    <source>
        <dbReference type="ARBA" id="ARBA00022556"/>
    </source>
</evidence>
<dbReference type="InterPro" id="IPR003758">
    <property type="entry name" value="LpxK"/>
</dbReference>
<dbReference type="Pfam" id="PF02606">
    <property type="entry name" value="LpxK"/>
    <property type="match status" value="1"/>
</dbReference>
<dbReference type="SUPFAM" id="SSF52540">
    <property type="entry name" value="P-loop containing nucleoside triphosphate hydrolases"/>
    <property type="match status" value="1"/>
</dbReference>
<evidence type="ECO:0000256" key="9">
    <source>
        <dbReference type="ARBA" id="ARBA00022777"/>
    </source>
</evidence>
<reference evidence="14 15" key="1">
    <citation type="submission" date="2019-01" db="EMBL/GenBank/DDBJ databases">
        <authorList>
            <person name="Chen W.-M."/>
        </authorList>
    </citation>
    <scope>NUCLEOTIDE SEQUENCE [LARGE SCALE GENOMIC DNA]</scope>
    <source>
        <strain evidence="14 15">CCP-6</strain>
    </source>
</reference>
<evidence type="ECO:0000256" key="2">
    <source>
        <dbReference type="ARBA" id="ARBA00004870"/>
    </source>
</evidence>
<evidence type="ECO:0000313" key="14">
    <source>
        <dbReference type="EMBL" id="RVT89554.1"/>
    </source>
</evidence>
<dbReference type="RefSeq" id="WP_127790393.1">
    <property type="nucleotide sequence ID" value="NZ_SACL01000019.1"/>
</dbReference>
<gene>
    <name evidence="13" type="primary">lpxK</name>
    <name evidence="14" type="ORF">EOD42_25290</name>
</gene>
<evidence type="ECO:0000256" key="12">
    <source>
        <dbReference type="ARBA" id="ARBA00029757"/>
    </source>
</evidence>
<dbReference type="GO" id="GO:0009244">
    <property type="term" value="P:lipopolysaccharide core region biosynthetic process"/>
    <property type="evidence" value="ECO:0007669"/>
    <property type="project" value="TreeGrafter"/>
</dbReference>
<proteinExistence type="inferred from homology"/>
<organism evidence="14 15">
    <name type="scientific">Rhodovarius crocodyli</name>
    <dbReference type="NCBI Taxonomy" id="1979269"/>
    <lineage>
        <taxon>Bacteria</taxon>
        <taxon>Pseudomonadati</taxon>
        <taxon>Pseudomonadota</taxon>
        <taxon>Alphaproteobacteria</taxon>
        <taxon>Acetobacterales</taxon>
        <taxon>Roseomonadaceae</taxon>
        <taxon>Rhodovarius</taxon>
    </lineage>
</organism>
<dbReference type="UniPathway" id="UPA00359">
    <property type="reaction ID" value="UER00482"/>
</dbReference>
<dbReference type="InterPro" id="IPR027417">
    <property type="entry name" value="P-loop_NTPase"/>
</dbReference>
<dbReference type="GO" id="GO:0009029">
    <property type="term" value="F:lipid-A 4'-kinase activity"/>
    <property type="evidence" value="ECO:0007669"/>
    <property type="project" value="UniProtKB-UniRule"/>
</dbReference>
<evidence type="ECO:0000256" key="10">
    <source>
        <dbReference type="ARBA" id="ARBA00022840"/>
    </source>
</evidence>
<sequence length="330" mass="33771">MRAPAFWAGGGGILPLLLSPIAALYAQATARRVAQPGWNAPVPVICCGNATAGGAGKTTLASDIAARLERAGTAAHVLLRGYGGRLKGPVRVDPTLHKAADVGDEALILAALHPTWVSADREAGARAAIAAGAQAIVMDDGLQNPGLAKDLSLLTIDGSYGFGNGRIIPAGPLREPVSAAAGRCQAAVLIGEDEVGALASLPPALPVLRGRLAPGADAAAMSGRSVFAFCGIANPGKFFATLVESGAQIAGRATFADHYPYDEGDMEALLKEATALRATPVTTRKDFVRIPEKFRAAVSVVTVTLEWEDPEAVDALLARTVGTSKALETA</sequence>
<dbReference type="GO" id="GO:0005524">
    <property type="term" value="F:ATP binding"/>
    <property type="evidence" value="ECO:0007669"/>
    <property type="project" value="UniProtKB-UniRule"/>
</dbReference>
<dbReference type="AlphaFoldDB" id="A0A437LVY8"/>
<comment type="caution">
    <text evidence="14">The sequence shown here is derived from an EMBL/GenBank/DDBJ whole genome shotgun (WGS) entry which is preliminary data.</text>
</comment>
<protein>
    <recommendedName>
        <fullName evidence="4 13">Tetraacyldisaccharide 4'-kinase</fullName>
        <ecNumber evidence="3 13">2.7.1.130</ecNumber>
    </recommendedName>
    <alternativeName>
        <fullName evidence="12 13">Lipid A 4'-kinase</fullName>
    </alternativeName>
</protein>
<keyword evidence="5 13" id="KW-0444">Lipid biosynthesis</keyword>
<dbReference type="EMBL" id="SACL01000019">
    <property type="protein sequence ID" value="RVT89554.1"/>
    <property type="molecule type" value="Genomic_DNA"/>
</dbReference>
<keyword evidence="7 13" id="KW-0808">Transferase</keyword>
<dbReference type="Proteomes" id="UP000282957">
    <property type="component" value="Unassembled WGS sequence"/>
</dbReference>
<keyword evidence="8 13" id="KW-0547">Nucleotide-binding</keyword>
<comment type="similarity">
    <text evidence="13">Belongs to the LpxK family.</text>
</comment>
<comment type="catalytic activity">
    <reaction evidence="13">
        <text>a lipid A disaccharide + ATP = a lipid IVA + ADP + H(+)</text>
        <dbReference type="Rhea" id="RHEA:67840"/>
        <dbReference type="ChEBI" id="CHEBI:15378"/>
        <dbReference type="ChEBI" id="CHEBI:30616"/>
        <dbReference type="ChEBI" id="CHEBI:176343"/>
        <dbReference type="ChEBI" id="CHEBI:176425"/>
        <dbReference type="ChEBI" id="CHEBI:456216"/>
        <dbReference type="EC" id="2.7.1.130"/>
    </reaction>
</comment>
<evidence type="ECO:0000256" key="4">
    <source>
        <dbReference type="ARBA" id="ARBA00016436"/>
    </source>
</evidence>